<keyword evidence="1" id="KW-1133">Transmembrane helix</keyword>
<dbReference type="Proteomes" id="UP000006038">
    <property type="component" value="Chromosome 9"/>
</dbReference>
<organism evidence="2">
    <name type="scientific">Oryza brachyantha</name>
    <name type="common">malo sina</name>
    <dbReference type="NCBI Taxonomy" id="4533"/>
    <lineage>
        <taxon>Eukaryota</taxon>
        <taxon>Viridiplantae</taxon>
        <taxon>Streptophyta</taxon>
        <taxon>Embryophyta</taxon>
        <taxon>Tracheophyta</taxon>
        <taxon>Spermatophyta</taxon>
        <taxon>Magnoliopsida</taxon>
        <taxon>Liliopsida</taxon>
        <taxon>Poales</taxon>
        <taxon>Poaceae</taxon>
        <taxon>BOP clade</taxon>
        <taxon>Oryzoideae</taxon>
        <taxon>Oryzeae</taxon>
        <taxon>Oryzinae</taxon>
        <taxon>Oryza</taxon>
    </lineage>
</organism>
<sequence>MFVWKLYFKIPWKSNEHDILFLCFFYVPVLTILCFEVWNKTFVQLPGNQYEQIT</sequence>
<evidence type="ECO:0000313" key="3">
    <source>
        <dbReference type="Proteomes" id="UP000006038"/>
    </source>
</evidence>
<accession>J3MVQ4</accession>
<protein>
    <submittedName>
        <fullName evidence="2">Uncharacterized protein</fullName>
    </submittedName>
</protein>
<dbReference type="AlphaFoldDB" id="J3MVQ4"/>
<dbReference type="Gramene" id="OB09G10820.1">
    <property type="protein sequence ID" value="OB09G10820.1"/>
    <property type="gene ID" value="OB09G10820"/>
</dbReference>
<evidence type="ECO:0000256" key="1">
    <source>
        <dbReference type="SAM" id="Phobius"/>
    </source>
</evidence>
<reference evidence="2" key="1">
    <citation type="journal article" date="2013" name="Nat. Commun.">
        <title>Whole-genome sequencing of Oryza brachyantha reveals mechanisms underlying Oryza genome evolution.</title>
        <authorList>
            <person name="Chen J."/>
            <person name="Huang Q."/>
            <person name="Gao D."/>
            <person name="Wang J."/>
            <person name="Lang Y."/>
            <person name="Liu T."/>
            <person name="Li B."/>
            <person name="Bai Z."/>
            <person name="Luis Goicoechea J."/>
            <person name="Liang C."/>
            <person name="Chen C."/>
            <person name="Zhang W."/>
            <person name="Sun S."/>
            <person name="Liao Y."/>
            <person name="Zhang X."/>
            <person name="Yang L."/>
            <person name="Song C."/>
            <person name="Wang M."/>
            <person name="Shi J."/>
            <person name="Liu G."/>
            <person name="Liu J."/>
            <person name="Zhou H."/>
            <person name="Zhou W."/>
            <person name="Yu Q."/>
            <person name="An N."/>
            <person name="Chen Y."/>
            <person name="Cai Q."/>
            <person name="Wang B."/>
            <person name="Liu B."/>
            <person name="Min J."/>
            <person name="Huang Y."/>
            <person name="Wu H."/>
            <person name="Li Z."/>
            <person name="Zhang Y."/>
            <person name="Yin Y."/>
            <person name="Song W."/>
            <person name="Jiang J."/>
            <person name="Jackson S.A."/>
            <person name="Wing R.A."/>
            <person name="Wang J."/>
            <person name="Chen M."/>
        </authorList>
    </citation>
    <scope>NUCLEOTIDE SEQUENCE [LARGE SCALE GENOMIC DNA]</scope>
    <source>
        <strain evidence="2">cv. IRGC 101232</strain>
    </source>
</reference>
<dbReference type="EnsemblPlants" id="OB09G10820.1">
    <property type="protein sequence ID" value="OB09G10820.1"/>
    <property type="gene ID" value="OB09G10820"/>
</dbReference>
<proteinExistence type="predicted"/>
<keyword evidence="3" id="KW-1185">Reference proteome</keyword>
<name>J3MVQ4_ORYBR</name>
<keyword evidence="1" id="KW-0472">Membrane</keyword>
<feature type="transmembrane region" description="Helical" evidence="1">
    <location>
        <begin position="20"/>
        <end position="38"/>
    </location>
</feature>
<dbReference type="HOGENOM" id="CLU_3053596_0_0_1"/>
<reference evidence="2" key="2">
    <citation type="submission" date="2013-04" db="UniProtKB">
        <authorList>
            <consortium name="EnsemblPlants"/>
        </authorList>
    </citation>
    <scope>IDENTIFICATION</scope>
</reference>
<keyword evidence="1" id="KW-0812">Transmembrane</keyword>
<evidence type="ECO:0000313" key="2">
    <source>
        <dbReference type="EnsemblPlants" id="OB09G10820.1"/>
    </source>
</evidence>